<dbReference type="SMART" id="SM00382">
    <property type="entry name" value="AAA"/>
    <property type="match status" value="1"/>
</dbReference>
<dbReference type="InterPro" id="IPR003439">
    <property type="entry name" value="ABC_transporter-like_ATP-bd"/>
</dbReference>
<sequence>MSLSVDIRKRLGDFALEVSFDTQDAGVLALLGPSGCGKSMTLKCIAGVERPDSGRIVLDGRVLFDSSARVDLPPQERHVGYLFQNYALFPNMSVWKNVLAAAHALPRDQREAAARDAIRRMRLEGLEGHRPAELSGGQQQRCAMARILVSRPDVILLDEPFSALDGYLRWQLEMELADTLGAFGGEVVLVSHNRDEVYRLCDTVCVISDGRGEPRIGIRELFEAPRTLAAALISGCKNVSRAAPRGEGLLRCEDWGVTLRTTLPVRNATHAGIRAHYLRHCPEGVATSSLTAERAGEKNLIAGAVERVIESTFSTIVMVRTPGGGSLRWELQKGEWRSVREGLGADGRVCLAVAPADVMPLTDDARAEAMKEVPAP</sequence>
<evidence type="ECO:0000256" key="3">
    <source>
        <dbReference type="ARBA" id="ARBA00022840"/>
    </source>
</evidence>
<accession>A0A1H6IBB1</accession>
<dbReference type="InterPro" id="IPR027417">
    <property type="entry name" value="P-loop_NTPase"/>
</dbReference>
<dbReference type="GO" id="GO:0005524">
    <property type="term" value="F:ATP binding"/>
    <property type="evidence" value="ECO:0007669"/>
    <property type="project" value="UniProtKB-KW"/>
</dbReference>
<dbReference type="Gene3D" id="3.40.50.300">
    <property type="entry name" value="P-loop containing nucleotide triphosphate hydrolases"/>
    <property type="match status" value="1"/>
</dbReference>
<dbReference type="SUPFAM" id="SSF52540">
    <property type="entry name" value="P-loop containing nucleoside triphosphate hydrolases"/>
    <property type="match status" value="1"/>
</dbReference>
<gene>
    <name evidence="5" type="ORF">SAMN05216447_102202</name>
</gene>
<evidence type="ECO:0000313" key="6">
    <source>
        <dbReference type="Proteomes" id="UP000199135"/>
    </source>
</evidence>
<organism evidence="5 6">
    <name type="scientific">Parafannyhessea umbonata</name>
    <dbReference type="NCBI Taxonomy" id="604330"/>
    <lineage>
        <taxon>Bacteria</taxon>
        <taxon>Bacillati</taxon>
        <taxon>Actinomycetota</taxon>
        <taxon>Coriobacteriia</taxon>
        <taxon>Coriobacteriales</taxon>
        <taxon>Atopobiaceae</taxon>
        <taxon>Parafannyhessea</taxon>
    </lineage>
</organism>
<keyword evidence="6" id="KW-1185">Reference proteome</keyword>
<evidence type="ECO:0000259" key="4">
    <source>
        <dbReference type="PROSITE" id="PS50893"/>
    </source>
</evidence>
<name>A0A1H6IBB1_9ACTN</name>
<protein>
    <submittedName>
        <fullName evidence="5">Molybdate transport system ATP-binding protein</fullName>
    </submittedName>
</protein>
<evidence type="ECO:0000256" key="2">
    <source>
        <dbReference type="ARBA" id="ARBA00022741"/>
    </source>
</evidence>
<comment type="caution">
    <text evidence="5">The sequence shown here is derived from an EMBL/GenBank/DDBJ whole genome shotgun (WGS) entry which is preliminary data.</text>
</comment>
<dbReference type="InterPro" id="IPR003593">
    <property type="entry name" value="AAA+_ATPase"/>
</dbReference>
<evidence type="ECO:0000256" key="1">
    <source>
        <dbReference type="ARBA" id="ARBA00022448"/>
    </source>
</evidence>
<feature type="domain" description="ABC transporter" evidence="4">
    <location>
        <begin position="2"/>
        <end position="234"/>
    </location>
</feature>
<keyword evidence="1" id="KW-0813">Transport</keyword>
<proteinExistence type="predicted"/>
<keyword evidence="3 5" id="KW-0067">ATP-binding</keyword>
<keyword evidence="2" id="KW-0547">Nucleotide-binding</keyword>
<dbReference type="PROSITE" id="PS50893">
    <property type="entry name" value="ABC_TRANSPORTER_2"/>
    <property type="match status" value="1"/>
</dbReference>
<dbReference type="RefSeq" id="WP_078687079.1">
    <property type="nucleotide sequence ID" value="NZ_FNWT01000002.1"/>
</dbReference>
<reference evidence="5 6" key="1">
    <citation type="submission" date="2016-10" db="EMBL/GenBank/DDBJ databases">
        <authorList>
            <person name="Varghese N."/>
            <person name="Submissions S."/>
        </authorList>
    </citation>
    <scope>NUCLEOTIDE SEQUENCE [LARGE SCALE GENOMIC DNA]</scope>
    <source>
        <strain evidence="5 6">WCP15</strain>
    </source>
</reference>
<dbReference type="EMBL" id="FNWT01000002">
    <property type="protein sequence ID" value="SEH44164.1"/>
    <property type="molecule type" value="Genomic_DNA"/>
</dbReference>
<dbReference type="PANTHER" id="PTHR42781:SF4">
    <property type="entry name" value="SPERMIDINE_PUTRESCINE IMPORT ATP-BINDING PROTEIN POTA"/>
    <property type="match status" value="1"/>
</dbReference>
<dbReference type="InterPro" id="IPR050093">
    <property type="entry name" value="ABC_SmlMolc_Importer"/>
</dbReference>
<dbReference type="Proteomes" id="UP000199135">
    <property type="component" value="Unassembled WGS sequence"/>
</dbReference>
<evidence type="ECO:0000313" key="5">
    <source>
        <dbReference type="EMBL" id="SEH44164.1"/>
    </source>
</evidence>
<dbReference type="PANTHER" id="PTHR42781">
    <property type="entry name" value="SPERMIDINE/PUTRESCINE IMPORT ATP-BINDING PROTEIN POTA"/>
    <property type="match status" value="1"/>
</dbReference>
<dbReference type="Pfam" id="PF00005">
    <property type="entry name" value="ABC_tran"/>
    <property type="match status" value="1"/>
</dbReference>